<dbReference type="PANTHER" id="PTHR30411">
    <property type="entry name" value="CYTOPLASMIC PROTEIN"/>
    <property type="match status" value="1"/>
</dbReference>
<dbReference type="PhylomeDB" id="R7Q3A4"/>
<proteinExistence type="predicted"/>
<name>R7Q3A4_CHOCR</name>
<dbReference type="PANTHER" id="PTHR30411:SF4">
    <property type="entry name" value="YBAK_AMINOACYL-TRNA SYNTHETASE-ASSOCIATED DOMAIN-CONTAINING PROTEIN"/>
    <property type="match status" value="1"/>
</dbReference>
<dbReference type="Gene3D" id="3.90.960.10">
    <property type="entry name" value="YbaK/aminoacyl-tRNA synthetase-associated domain"/>
    <property type="match status" value="1"/>
</dbReference>
<evidence type="ECO:0008006" key="3">
    <source>
        <dbReference type="Google" id="ProtNLM"/>
    </source>
</evidence>
<keyword evidence="2" id="KW-1185">Reference proteome</keyword>
<dbReference type="CDD" id="cd04332">
    <property type="entry name" value="YbaK_like"/>
    <property type="match status" value="1"/>
</dbReference>
<dbReference type="GO" id="GO:0002161">
    <property type="term" value="F:aminoacyl-tRNA deacylase activity"/>
    <property type="evidence" value="ECO:0007669"/>
    <property type="project" value="InterPro"/>
</dbReference>
<dbReference type="OMA" id="HIDWKLG"/>
<dbReference type="STRING" id="2769.R7Q3A4"/>
<dbReference type="EMBL" id="HG001489">
    <property type="protein sequence ID" value="CDF32388.1"/>
    <property type="molecule type" value="Genomic_DNA"/>
</dbReference>
<dbReference type="KEGG" id="ccp:CHC_T00008154001"/>
<dbReference type="OrthoDB" id="1058301at2759"/>
<dbReference type="InterPro" id="IPR036754">
    <property type="entry name" value="YbaK/aa-tRNA-synt-asso_dom_sf"/>
</dbReference>
<organism evidence="1 2">
    <name type="scientific">Chondrus crispus</name>
    <name type="common">Carrageen Irish moss</name>
    <name type="synonym">Polymorpha crispa</name>
    <dbReference type="NCBI Taxonomy" id="2769"/>
    <lineage>
        <taxon>Eukaryota</taxon>
        <taxon>Rhodophyta</taxon>
        <taxon>Florideophyceae</taxon>
        <taxon>Rhodymeniophycidae</taxon>
        <taxon>Gigartinales</taxon>
        <taxon>Gigartinaceae</taxon>
        <taxon>Chondrus</taxon>
    </lineage>
</organism>
<evidence type="ECO:0000313" key="2">
    <source>
        <dbReference type="Proteomes" id="UP000012073"/>
    </source>
</evidence>
<protein>
    <recommendedName>
        <fullName evidence="3">YbaK/aminoacyl-tRNA synthetase-associated domain-containing protein</fullName>
    </recommendedName>
</protein>
<dbReference type="AlphaFoldDB" id="R7Q3A4"/>
<gene>
    <name evidence="1" type="ORF">CHC_T00008154001</name>
</gene>
<dbReference type="GeneID" id="17319766"/>
<dbReference type="Gramene" id="CDF32388">
    <property type="protein sequence ID" value="CDF32388"/>
    <property type="gene ID" value="CHC_T00008154001"/>
</dbReference>
<dbReference type="RefSeq" id="XP_005712053.1">
    <property type="nucleotide sequence ID" value="XM_005711996.1"/>
</dbReference>
<dbReference type="Proteomes" id="UP000012073">
    <property type="component" value="Unassembled WGS sequence"/>
</dbReference>
<sequence>MTQSSSTTEQLEPQKILLELTCKVEALESSGKFVPSSKSRRPEAATDPFALRVLVAATAAGFTKTLFTRCPDEYYSWPLEKRRGLLRGASLHHLTKSIVLQNTRHDGDHNPDDVLRSKFLCCVVPYSTKINSDALRDAVRKLFGERGLQVPSARHFNYRLAEDCIGVTGYEPNAVTPLGLKTRMPVVLAKQIAQLDPPTFWLGAGEVSLKWRVELDEFVSAFNPVVLDFAISEES</sequence>
<reference evidence="2" key="1">
    <citation type="journal article" date="2013" name="Proc. Natl. Acad. Sci. U.S.A.">
        <title>Genome structure and metabolic features in the red seaweed Chondrus crispus shed light on evolution of the Archaeplastida.</title>
        <authorList>
            <person name="Collen J."/>
            <person name="Porcel B."/>
            <person name="Carre W."/>
            <person name="Ball S.G."/>
            <person name="Chaparro C."/>
            <person name="Tonon T."/>
            <person name="Barbeyron T."/>
            <person name="Michel G."/>
            <person name="Noel B."/>
            <person name="Valentin K."/>
            <person name="Elias M."/>
            <person name="Artiguenave F."/>
            <person name="Arun A."/>
            <person name="Aury J.M."/>
            <person name="Barbosa-Neto J.F."/>
            <person name="Bothwell J.H."/>
            <person name="Bouget F.Y."/>
            <person name="Brillet L."/>
            <person name="Cabello-Hurtado F."/>
            <person name="Capella-Gutierrez S."/>
            <person name="Charrier B."/>
            <person name="Cladiere L."/>
            <person name="Cock J.M."/>
            <person name="Coelho S.M."/>
            <person name="Colleoni C."/>
            <person name="Czjzek M."/>
            <person name="Da Silva C."/>
            <person name="Delage L."/>
            <person name="Denoeud F."/>
            <person name="Deschamps P."/>
            <person name="Dittami S.M."/>
            <person name="Gabaldon T."/>
            <person name="Gachon C.M."/>
            <person name="Groisillier A."/>
            <person name="Herve C."/>
            <person name="Jabbari K."/>
            <person name="Katinka M."/>
            <person name="Kloareg B."/>
            <person name="Kowalczyk N."/>
            <person name="Labadie K."/>
            <person name="Leblanc C."/>
            <person name="Lopez P.J."/>
            <person name="McLachlan D.H."/>
            <person name="Meslet-Cladiere L."/>
            <person name="Moustafa A."/>
            <person name="Nehr Z."/>
            <person name="Nyvall Collen P."/>
            <person name="Panaud O."/>
            <person name="Partensky F."/>
            <person name="Poulain J."/>
            <person name="Rensing S.A."/>
            <person name="Rousvoal S."/>
            <person name="Samson G."/>
            <person name="Symeonidi A."/>
            <person name="Weissenbach J."/>
            <person name="Zambounis A."/>
            <person name="Wincker P."/>
            <person name="Boyen C."/>
        </authorList>
    </citation>
    <scope>NUCLEOTIDE SEQUENCE [LARGE SCALE GENOMIC DNA]</scope>
    <source>
        <strain evidence="2">cv. Stackhouse</strain>
    </source>
</reference>
<evidence type="ECO:0000313" key="1">
    <source>
        <dbReference type="EMBL" id="CDF32388.1"/>
    </source>
</evidence>
<accession>R7Q3A4</accession>
<dbReference type="SUPFAM" id="SSF55826">
    <property type="entry name" value="YbaK/ProRS associated domain"/>
    <property type="match status" value="1"/>
</dbReference>